<dbReference type="OrthoDB" id="1185083at2"/>
<feature type="chain" id="PRO_5019186350" evidence="3">
    <location>
        <begin position="20"/>
        <end position="360"/>
    </location>
</feature>
<keyword evidence="7" id="KW-1185">Reference proteome</keyword>
<evidence type="ECO:0000256" key="2">
    <source>
        <dbReference type="SAM" id="Coils"/>
    </source>
</evidence>
<evidence type="ECO:0000313" key="6">
    <source>
        <dbReference type="EMBL" id="QBF82785.1"/>
    </source>
</evidence>
<feature type="domain" description="Multidrug resistance protein MdtA-like C-terminal permuted SH3" evidence="4">
    <location>
        <begin position="283"/>
        <end position="344"/>
    </location>
</feature>
<dbReference type="Gene3D" id="2.40.30.170">
    <property type="match status" value="1"/>
</dbReference>
<feature type="coiled-coil region" evidence="2">
    <location>
        <begin position="131"/>
        <end position="158"/>
    </location>
</feature>
<dbReference type="GO" id="GO:1990281">
    <property type="term" value="C:efflux pump complex"/>
    <property type="evidence" value="ECO:0007669"/>
    <property type="project" value="TreeGrafter"/>
</dbReference>
<evidence type="ECO:0000256" key="3">
    <source>
        <dbReference type="SAM" id="SignalP"/>
    </source>
</evidence>
<dbReference type="GO" id="GO:0015562">
    <property type="term" value="F:efflux transmembrane transporter activity"/>
    <property type="evidence" value="ECO:0007669"/>
    <property type="project" value="TreeGrafter"/>
</dbReference>
<comment type="similarity">
    <text evidence="1">Belongs to the membrane fusion protein (MFP) (TC 8.A.1) family.</text>
</comment>
<dbReference type="InterPro" id="IPR058647">
    <property type="entry name" value="BSH_CzcB-like"/>
</dbReference>
<sequence>MKFPLSTIPLVLLAIIATGCSTESMESVEQTIRPVKLMTVGDLNGSAIRNFPAKVQATKQAQLAFRIQGQMIEQPLFEGQHVKKGDVLARLDSRDARNTLLRSEADYDLAKADFDRIGTLLNQKLISQAEFDLAKAKLKSAKANLANAKDQLSYTELKAPYNGTIAKIAIENFQMVQANQTVLTIQKDSAIDVVIQVPETLITSFTQFDPNASVQPQVSFAGNKQHTFAMRLKEHATQVTPGTQTYEVVFTLPKPKLVAVLPGMSAEVSLPVLTAPQDKDITVVPNSAVIKRDQDGKMVVWVYQEQSGTVTQQVVSVGNITTDGVEIVNGLKQGEQVVVAGIQYLSQDQAVKPLRWQRGV</sequence>
<dbReference type="AlphaFoldDB" id="A0A411PGV9"/>
<reference evidence="6 7" key="1">
    <citation type="submission" date="2019-02" db="EMBL/GenBank/DDBJ databases">
        <title>Shewanella sp. D4-2 isolated from Dokdo Island.</title>
        <authorList>
            <person name="Baek K."/>
        </authorList>
    </citation>
    <scope>NUCLEOTIDE SEQUENCE [LARGE SCALE GENOMIC DNA]</scope>
    <source>
        <strain evidence="6 7">D4-2</strain>
    </source>
</reference>
<dbReference type="PANTHER" id="PTHR30469">
    <property type="entry name" value="MULTIDRUG RESISTANCE PROTEIN MDTA"/>
    <property type="match status" value="1"/>
</dbReference>
<dbReference type="PROSITE" id="PS51257">
    <property type="entry name" value="PROKAR_LIPOPROTEIN"/>
    <property type="match status" value="1"/>
</dbReference>
<dbReference type="SUPFAM" id="SSF111369">
    <property type="entry name" value="HlyD-like secretion proteins"/>
    <property type="match status" value="1"/>
</dbReference>
<dbReference type="KEGG" id="smai:EXU30_08845"/>
<keyword evidence="3" id="KW-0732">Signal</keyword>
<dbReference type="PANTHER" id="PTHR30469:SF20">
    <property type="entry name" value="EFFLUX RND TRANSPORTER PERIPLASMIC ADAPTOR SUBUNIT"/>
    <property type="match status" value="1"/>
</dbReference>
<dbReference type="Gene3D" id="1.10.287.470">
    <property type="entry name" value="Helix hairpin bin"/>
    <property type="match status" value="1"/>
</dbReference>
<evidence type="ECO:0000259" key="5">
    <source>
        <dbReference type="Pfam" id="PF25973"/>
    </source>
</evidence>
<dbReference type="Gene3D" id="2.40.420.20">
    <property type="match status" value="1"/>
</dbReference>
<feature type="signal peptide" evidence="3">
    <location>
        <begin position="1"/>
        <end position="19"/>
    </location>
</feature>
<keyword evidence="2" id="KW-0175">Coiled coil</keyword>
<dbReference type="Proteomes" id="UP000291106">
    <property type="component" value="Chromosome"/>
</dbReference>
<dbReference type="NCBIfam" id="TIGR01730">
    <property type="entry name" value="RND_mfp"/>
    <property type="match status" value="1"/>
</dbReference>
<dbReference type="InterPro" id="IPR058627">
    <property type="entry name" value="MdtA-like_C"/>
</dbReference>
<protein>
    <submittedName>
        <fullName evidence="6">Efflux RND transporter periplasmic adaptor subunit</fullName>
    </submittedName>
</protein>
<evidence type="ECO:0000313" key="7">
    <source>
        <dbReference type="Proteomes" id="UP000291106"/>
    </source>
</evidence>
<proteinExistence type="inferred from homology"/>
<dbReference type="Pfam" id="PF25973">
    <property type="entry name" value="BSH_CzcB"/>
    <property type="match status" value="1"/>
</dbReference>
<dbReference type="Gene3D" id="2.40.50.100">
    <property type="match status" value="1"/>
</dbReference>
<gene>
    <name evidence="6" type="ORF">EXU30_08845</name>
</gene>
<dbReference type="InterPro" id="IPR006143">
    <property type="entry name" value="RND_pump_MFP"/>
</dbReference>
<dbReference type="RefSeq" id="WP_130599259.1">
    <property type="nucleotide sequence ID" value="NZ_CP036200.1"/>
</dbReference>
<organism evidence="6 7">
    <name type="scientific">Shewanella maritima</name>
    <dbReference type="NCBI Taxonomy" id="2520507"/>
    <lineage>
        <taxon>Bacteria</taxon>
        <taxon>Pseudomonadati</taxon>
        <taxon>Pseudomonadota</taxon>
        <taxon>Gammaproteobacteria</taxon>
        <taxon>Alteromonadales</taxon>
        <taxon>Shewanellaceae</taxon>
        <taxon>Shewanella</taxon>
    </lineage>
</organism>
<accession>A0A411PGV9</accession>
<name>A0A411PGV9_9GAMM</name>
<evidence type="ECO:0000256" key="1">
    <source>
        <dbReference type="ARBA" id="ARBA00009477"/>
    </source>
</evidence>
<dbReference type="EMBL" id="CP036200">
    <property type="protein sequence ID" value="QBF82785.1"/>
    <property type="molecule type" value="Genomic_DNA"/>
</dbReference>
<dbReference type="Pfam" id="PF25967">
    <property type="entry name" value="RND-MFP_C"/>
    <property type="match status" value="1"/>
</dbReference>
<feature type="domain" description="CzcB-like barrel-sandwich hybrid" evidence="5">
    <location>
        <begin position="61"/>
        <end position="185"/>
    </location>
</feature>
<evidence type="ECO:0000259" key="4">
    <source>
        <dbReference type="Pfam" id="PF25967"/>
    </source>
</evidence>